<feature type="compositionally biased region" description="Basic and acidic residues" evidence="1">
    <location>
        <begin position="25"/>
        <end position="75"/>
    </location>
</feature>
<reference evidence="2 3" key="1">
    <citation type="submission" date="2014-10" db="EMBL/GenBank/DDBJ databases">
        <title>Draft genome of the hookworm Ancylostoma caninum.</title>
        <authorList>
            <person name="Mitreva M."/>
        </authorList>
    </citation>
    <scope>NUCLEOTIDE SEQUENCE [LARGE SCALE GENOMIC DNA]</scope>
    <source>
        <strain evidence="2 3">Baltimore</strain>
    </source>
</reference>
<feature type="compositionally biased region" description="Basic and acidic residues" evidence="1">
    <location>
        <begin position="127"/>
        <end position="144"/>
    </location>
</feature>
<dbReference type="GO" id="GO:1902412">
    <property type="term" value="P:regulation of mitotic cytokinesis"/>
    <property type="evidence" value="ECO:0007669"/>
    <property type="project" value="TreeGrafter"/>
</dbReference>
<dbReference type="PANTHER" id="PTHR14739">
    <property type="entry name" value="MICROTUBULE-ASSOCIATED PROTEIN 9"/>
    <property type="match status" value="1"/>
</dbReference>
<dbReference type="STRING" id="29170.A0A368FMM7"/>
<dbReference type="EMBL" id="JOJR01000913">
    <property type="protein sequence ID" value="RCN33484.1"/>
    <property type="molecule type" value="Genomic_DNA"/>
</dbReference>
<dbReference type="GO" id="GO:0000281">
    <property type="term" value="P:mitotic cytokinesis"/>
    <property type="evidence" value="ECO:0007669"/>
    <property type="project" value="InterPro"/>
</dbReference>
<dbReference type="GO" id="GO:0008017">
    <property type="term" value="F:microtubule binding"/>
    <property type="evidence" value="ECO:0007669"/>
    <property type="project" value="TreeGrafter"/>
</dbReference>
<feature type="compositionally biased region" description="Polar residues" evidence="1">
    <location>
        <begin position="7"/>
        <end position="21"/>
    </location>
</feature>
<dbReference type="GO" id="GO:0090307">
    <property type="term" value="P:mitotic spindle assembly"/>
    <property type="evidence" value="ECO:0007669"/>
    <property type="project" value="TreeGrafter"/>
</dbReference>
<name>A0A368FMM7_ANCCA</name>
<gene>
    <name evidence="2" type="ORF">ANCCAN_20683</name>
</gene>
<evidence type="ECO:0000313" key="3">
    <source>
        <dbReference type="Proteomes" id="UP000252519"/>
    </source>
</evidence>
<keyword evidence="3" id="KW-1185">Reference proteome</keyword>
<dbReference type="OrthoDB" id="5877408at2759"/>
<comment type="caution">
    <text evidence="2">The sequence shown here is derived from an EMBL/GenBank/DDBJ whole genome shotgun (WGS) entry which is preliminary data.</text>
</comment>
<dbReference type="AlphaFoldDB" id="A0A368FMM7"/>
<dbReference type="Proteomes" id="UP000252519">
    <property type="component" value="Unassembled WGS sequence"/>
</dbReference>
<dbReference type="InterPro" id="IPR026106">
    <property type="entry name" value="MAP9"/>
</dbReference>
<dbReference type="PANTHER" id="PTHR14739:SF9">
    <property type="entry name" value="MICROTUBULE-ASSOCIATED PROTEIN 9"/>
    <property type="match status" value="1"/>
</dbReference>
<dbReference type="GO" id="GO:0000235">
    <property type="term" value="C:astral microtubule"/>
    <property type="evidence" value="ECO:0007669"/>
    <property type="project" value="TreeGrafter"/>
</dbReference>
<feature type="compositionally biased region" description="Basic and acidic residues" evidence="1">
    <location>
        <begin position="152"/>
        <end position="166"/>
    </location>
</feature>
<evidence type="ECO:0000256" key="1">
    <source>
        <dbReference type="SAM" id="MobiDB-lite"/>
    </source>
</evidence>
<feature type="region of interest" description="Disordered" evidence="1">
    <location>
        <begin position="212"/>
        <end position="235"/>
    </location>
</feature>
<evidence type="ECO:0000313" key="2">
    <source>
        <dbReference type="EMBL" id="RCN33484.1"/>
    </source>
</evidence>
<proteinExistence type="predicted"/>
<sequence>MHHCSPSKDQPMQSSFTSGVSQHEVWLKKKVEEERKRKAKLRAEAIKKAEEEKERKENAKKLFEIWKRERDEKERVARRKKSAKEKKEKEAEEKSNKERQQEAKKSFEAWMRSHSRPRSSSCTNDVEAQRQKEKSRKEAEKAFEAWKNTKNNAEHARRRELAEKEEAKRKQLEEEREYKQLLAQHTYETWLELKENERFLARSMASLNIAEPPLLPWLPPSNTCPRQFTPSLKNR</sequence>
<feature type="region of interest" description="Disordered" evidence="1">
    <location>
        <begin position="1"/>
        <end position="166"/>
    </location>
</feature>
<organism evidence="2 3">
    <name type="scientific">Ancylostoma caninum</name>
    <name type="common">Dog hookworm</name>
    <dbReference type="NCBI Taxonomy" id="29170"/>
    <lineage>
        <taxon>Eukaryota</taxon>
        <taxon>Metazoa</taxon>
        <taxon>Ecdysozoa</taxon>
        <taxon>Nematoda</taxon>
        <taxon>Chromadorea</taxon>
        <taxon>Rhabditida</taxon>
        <taxon>Rhabditina</taxon>
        <taxon>Rhabditomorpha</taxon>
        <taxon>Strongyloidea</taxon>
        <taxon>Ancylostomatidae</taxon>
        <taxon>Ancylostomatinae</taxon>
        <taxon>Ancylostoma</taxon>
    </lineage>
</organism>
<protein>
    <submittedName>
        <fullName evidence="2">Uncharacterized protein</fullName>
    </submittedName>
</protein>
<feature type="compositionally biased region" description="Basic and acidic residues" evidence="1">
    <location>
        <begin position="85"/>
        <end position="107"/>
    </location>
</feature>
<feature type="compositionally biased region" description="Polar residues" evidence="1">
    <location>
        <begin position="220"/>
        <end position="235"/>
    </location>
</feature>
<accession>A0A368FMM7</accession>